<protein>
    <submittedName>
        <fullName evidence="5">Uncharacterized protein</fullName>
    </submittedName>
</protein>
<feature type="region of interest" description="Disordered" evidence="1">
    <location>
        <begin position="325"/>
        <end position="345"/>
    </location>
</feature>
<organism evidence="5 6">
    <name type="scientific">Moniliophthora roreri</name>
    <name type="common">Frosty pod rot fungus</name>
    <name type="synonym">Monilia roreri</name>
    <dbReference type="NCBI Taxonomy" id="221103"/>
    <lineage>
        <taxon>Eukaryota</taxon>
        <taxon>Fungi</taxon>
        <taxon>Dikarya</taxon>
        <taxon>Basidiomycota</taxon>
        <taxon>Agaricomycotina</taxon>
        <taxon>Agaricomycetes</taxon>
        <taxon>Agaricomycetidae</taxon>
        <taxon>Agaricales</taxon>
        <taxon>Marasmiineae</taxon>
        <taxon>Marasmiaceae</taxon>
        <taxon>Moniliophthora</taxon>
    </lineage>
</organism>
<sequence length="1172" mass="124960">MLSSTLLSFTLLALRVSAVPSPKDSNVKMGLHGIEHDTSVVISTLTDSGEKVTFEVDIDLDDGASLSSSSSSSSSSLSSSPPSSPASFSSTSSSAGTNALSAPASNYGSGSGVVYNTYTTNNVVNNYNNYYDFGNSTGAIPAGAYTSLVPSPIPGLNLHSTNNLVANSTAQMFYQHDQTDPTAPTSYALLTIPNALYPTVILDHSALISSISSTSTNVTIKLTSRDALLALAANWRSTSGPVLLITSTVGGIASNSTTDHAYLLVASINTSEADLTIVGAFKSLTLVDIVHPSANVTLDLGHGFLNQTSSEAVQTGSGATFNSFNSTSTNSTTPSNGTVSSAITNGNSTGCLSNEDFDICLDRKIGYMDVDHMNLAQLFPGVDAQTLSGLTRRDLDKRGIFSSIGKFVKEKIAQPLYQEAKKVLPPVVAKKLDDIVDKSTQFLRDTLGAAYDTVSKYTSAEWHPFTTTLSLNMAPQYGLVDLTPVRGPKWGVSNLLWNKKGDKGEINIYCIQCGASGKLAFDSKIVFSLTGGLTAGQFTANGDAHAGFGLGIIASYSDNYTPDPTKIFSVPLAPLSVKGVINIGPQLVFSVGHTYSINANGYMMGHIAMDWDKITNTIDLVGSSTGFQGWTTPRITYNHDAGGQIDLSASVSAIVALEVSVDILNGKFTRGVSLKEVPSATIEAASAFGSTEPKGNAALCPTGVEITLSLKNSVQYGLKLTNGPEKVTDMSDPIVLDKAYQKCVDLGFSRTPSQVLTGSNGAGTTTGSNTNPSSTTSNSTNPANPNAADPSSNSTITTGSPSIVSNSTNASNTTSTDNSSNTTVSLPTPTYDNSTLQSDYFYGNKNATTVDNTTYDGRISIGSLDGTLEIKWNNNGNLYVIPGKSADFDNSNFFAVEDEMIYGDYFDDTNPRYLHAYVDTLQNLGVSRVRLASVDETPSTSVYITFNRYEVNDASNQPVEVLLATTSSTDPEMYYYPVVCVYGDKQWSKLFLVQDIDAGVKVLQDPQYQATITGGLTSWDKLGILAFYLLEKPKMPNMPKYAEMIDADLLIPPRAVDKRSEVGYEIASGPVDSDSMSVLNIILAPCWTWPRTSVWHLIGPNLPEILRQDLEAGFVAPLGGMTRLLRMERLNRRLVTIRVRHMDACSLGTLSPITTPYQIQMNSRAHGEREST</sequence>
<feature type="compositionally biased region" description="Low complexity" evidence="1">
    <location>
        <begin position="757"/>
        <end position="795"/>
    </location>
</feature>
<feature type="signal peptide" evidence="2">
    <location>
        <begin position="1"/>
        <end position="18"/>
    </location>
</feature>
<accession>A0A0W0G2F2</accession>
<reference evidence="5 6" key="1">
    <citation type="submission" date="2015-12" db="EMBL/GenBank/DDBJ databases">
        <title>Draft genome sequence of Moniliophthora roreri, the causal agent of frosty pod rot of cacao.</title>
        <authorList>
            <person name="Aime M.C."/>
            <person name="Diaz-Valderrama J.R."/>
            <person name="Kijpornyongpan T."/>
            <person name="Phillips-Mora W."/>
        </authorList>
    </citation>
    <scope>NUCLEOTIDE SEQUENCE [LARGE SCALE GENOMIC DNA]</scope>
    <source>
        <strain evidence="5 6">MCA 2952</strain>
    </source>
</reference>
<dbReference type="Pfam" id="PF22974">
    <property type="entry name" value="DUF7029"/>
    <property type="match status" value="1"/>
</dbReference>
<feature type="domain" description="DUF7029" evidence="3">
    <location>
        <begin position="197"/>
        <end position="291"/>
    </location>
</feature>
<evidence type="ECO:0000313" key="5">
    <source>
        <dbReference type="EMBL" id="KTB42708.1"/>
    </source>
</evidence>
<feature type="domain" description="DUF7223" evidence="4">
    <location>
        <begin position="498"/>
        <end position="718"/>
    </location>
</feature>
<dbReference type="EMBL" id="LATX01001304">
    <property type="protein sequence ID" value="KTB42708.1"/>
    <property type="molecule type" value="Genomic_DNA"/>
</dbReference>
<evidence type="ECO:0000259" key="4">
    <source>
        <dbReference type="Pfam" id="PF23865"/>
    </source>
</evidence>
<evidence type="ECO:0000313" key="6">
    <source>
        <dbReference type="Proteomes" id="UP000054988"/>
    </source>
</evidence>
<evidence type="ECO:0000256" key="2">
    <source>
        <dbReference type="SAM" id="SignalP"/>
    </source>
</evidence>
<feature type="chain" id="PRO_5006902285" evidence="2">
    <location>
        <begin position="19"/>
        <end position="1172"/>
    </location>
</feature>
<feature type="region of interest" description="Disordered" evidence="1">
    <location>
        <begin position="754"/>
        <end position="830"/>
    </location>
</feature>
<feature type="region of interest" description="Disordered" evidence="1">
    <location>
        <begin position="69"/>
        <end position="92"/>
    </location>
</feature>
<proteinExistence type="predicted"/>
<evidence type="ECO:0000259" key="3">
    <source>
        <dbReference type="Pfam" id="PF22974"/>
    </source>
</evidence>
<feature type="compositionally biased region" description="Low complexity" evidence="1">
    <location>
        <begin position="805"/>
        <end position="823"/>
    </location>
</feature>
<gene>
    <name evidence="5" type="ORF">WG66_4737</name>
</gene>
<name>A0A0W0G2F2_MONRR</name>
<dbReference type="Proteomes" id="UP000054988">
    <property type="component" value="Unassembled WGS sequence"/>
</dbReference>
<dbReference type="eggNOG" id="ENOG502SHMP">
    <property type="taxonomic scope" value="Eukaryota"/>
</dbReference>
<dbReference type="AlphaFoldDB" id="A0A0W0G2F2"/>
<comment type="caution">
    <text evidence="5">The sequence shown here is derived from an EMBL/GenBank/DDBJ whole genome shotgun (WGS) entry which is preliminary data.</text>
</comment>
<dbReference type="InterPro" id="IPR055647">
    <property type="entry name" value="DUF7223"/>
</dbReference>
<dbReference type="Pfam" id="PF23865">
    <property type="entry name" value="DUF7223"/>
    <property type="match status" value="1"/>
</dbReference>
<dbReference type="InterPro" id="IPR054293">
    <property type="entry name" value="DUF7029"/>
</dbReference>
<feature type="compositionally biased region" description="Low complexity" evidence="1">
    <location>
        <begin position="325"/>
        <end position="341"/>
    </location>
</feature>
<keyword evidence="2" id="KW-0732">Signal</keyword>
<evidence type="ECO:0000256" key="1">
    <source>
        <dbReference type="SAM" id="MobiDB-lite"/>
    </source>
</evidence>